<evidence type="ECO:0000313" key="2">
    <source>
        <dbReference type="EMBL" id="GFG61639.1"/>
    </source>
</evidence>
<dbReference type="SUPFAM" id="SSF56973">
    <property type="entry name" value="Aerolisin/ETX pore-forming domain"/>
    <property type="match status" value="1"/>
</dbReference>
<dbReference type="Pfam" id="PF17963">
    <property type="entry name" value="Big_9"/>
    <property type="match status" value="1"/>
</dbReference>
<gene>
    <name evidence="2" type="ORF">MMUR_57750</name>
</gene>
<comment type="caution">
    <text evidence="2">The sequence shown here is derived from an EMBL/GenBank/DDBJ whole genome shotgun (WGS) entry which is preliminary data.</text>
</comment>
<name>A0A7I9WVN4_9MYCO</name>
<feature type="compositionally biased region" description="Low complexity" evidence="1">
    <location>
        <begin position="1"/>
        <end position="48"/>
    </location>
</feature>
<dbReference type="Gene3D" id="2.170.15.10">
    <property type="entry name" value="Proaerolysin, chain A, domain 3"/>
    <property type="match status" value="1"/>
</dbReference>
<dbReference type="Proteomes" id="UP000465241">
    <property type="component" value="Unassembled WGS sequence"/>
</dbReference>
<evidence type="ECO:0000256" key="1">
    <source>
        <dbReference type="SAM" id="MobiDB-lite"/>
    </source>
</evidence>
<feature type="region of interest" description="Disordered" evidence="1">
    <location>
        <begin position="1"/>
        <end position="157"/>
    </location>
</feature>
<feature type="compositionally biased region" description="Basic and acidic residues" evidence="1">
    <location>
        <begin position="114"/>
        <end position="124"/>
    </location>
</feature>
<keyword evidence="3" id="KW-1185">Reference proteome</keyword>
<reference evidence="2 3" key="1">
    <citation type="journal article" date="2019" name="Emerg. Microbes Infect.">
        <title>Comprehensive subspecies identification of 175 nontuberculous mycobacteria species based on 7547 genomic profiles.</title>
        <authorList>
            <person name="Matsumoto Y."/>
            <person name="Kinjo T."/>
            <person name="Motooka D."/>
            <person name="Nabeya D."/>
            <person name="Jung N."/>
            <person name="Uechi K."/>
            <person name="Horii T."/>
            <person name="Iida T."/>
            <person name="Fujita J."/>
            <person name="Nakamura S."/>
        </authorList>
    </citation>
    <scope>NUCLEOTIDE SEQUENCE [LARGE SCALE GENOMIC DNA]</scope>
    <source>
        <strain evidence="2 3">JCM 13392</strain>
    </source>
</reference>
<sequence>MANGAAIAAAAPAETGTDTTAGSDTSTSTSTSTDETSPSTDTSTTTAPNEPRHNSGESAAGPTDAETKDPSADLDEDLSDLDDNEDETDTVAEPESASDDETQERPSKTAQSGHHAESDHHQDAAEPTSEEDDEGTDIPVLDSDDPEPEPEYSSGRAQGVAIADGHSGAADIINTVADPAATEVVVQPGTPFSRLSASLQDAIGGTAPTENPISLLFSGMFEFVRRTFFNSAPSVRPLQYGQLPSGQVIGTVGAVDPDGDPLIYTVRQDPRYGTVTVTADGTFTYTPAEGFAAVGGADSFDISVRQKGFHINLLNPFASTTRTVSIGVDVQPSGGVGVTTQGYTVWNFSSLPVTFQGYRESDPEVSGPGVGTVIQPGQPAHFEVTYFFFHDNAVTPIFTSDAGTWDVHMLVISNLTFHDALTCSSHSSGVSCAPENYGKDNAFLFDLPGTTITLPPDDPRQEAIVDLLCKDGATGKCQNFAISYQEETLTDPRIVGHIVKNTTPDDQTYAVAISDSVSSSDSLKIAAKQSFKILSDLINVEISEEYQHTWTSSHTFTETETLKIRSGYQAQIVAQEPIYRVHGDLTVTLGNTTWILKDVHFDSPNPNGAGVYTYESTPIPAGGSDDDEAPTGTSVEIISVNPDVPATWARW</sequence>
<proteinExistence type="predicted"/>
<dbReference type="EMBL" id="BLKT01000003">
    <property type="protein sequence ID" value="GFG61639.1"/>
    <property type="molecule type" value="Genomic_DNA"/>
</dbReference>
<dbReference type="AlphaFoldDB" id="A0A7I9WVN4"/>
<feature type="compositionally biased region" description="Acidic residues" evidence="1">
    <location>
        <begin position="128"/>
        <end position="150"/>
    </location>
</feature>
<evidence type="ECO:0000313" key="3">
    <source>
        <dbReference type="Proteomes" id="UP000465241"/>
    </source>
</evidence>
<protein>
    <submittedName>
        <fullName evidence="2">Uncharacterized protein</fullName>
    </submittedName>
</protein>
<organism evidence="2 3">
    <name type="scientific">Mycolicibacterium murale</name>
    <dbReference type="NCBI Taxonomy" id="182220"/>
    <lineage>
        <taxon>Bacteria</taxon>
        <taxon>Bacillati</taxon>
        <taxon>Actinomycetota</taxon>
        <taxon>Actinomycetes</taxon>
        <taxon>Mycobacteriales</taxon>
        <taxon>Mycobacteriaceae</taxon>
        <taxon>Mycolicibacterium</taxon>
    </lineage>
</organism>
<feature type="compositionally biased region" description="Acidic residues" evidence="1">
    <location>
        <begin position="72"/>
        <end position="102"/>
    </location>
</feature>
<accession>A0A7I9WVN4</accession>